<dbReference type="AlphaFoldDB" id="A0A846ZJQ7"/>
<dbReference type="NCBIfam" id="TIGR02532">
    <property type="entry name" value="IV_pilin_GFxxxE"/>
    <property type="match status" value="1"/>
</dbReference>
<keyword evidence="3" id="KW-1185">Reference proteome</keyword>
<gene>
    <name evidence="2" type="ORF">HF690_02235</name>
</gene>
<sequence>MPARKTSFARASGRERGFSLVELMIAMVLGLVVIAGAGSVFLASSRTYQTNQALSDVQTNARVAFELLARDIRNAGQTACNNNGRVANVLNDKSTDWFANWGNALRGYDPNTVDPAVTTGTAVQQRVASTSSLQILGSGSTGLSVASHNPTSAQFKLNNATSDLKTGDVIIVCDPDHAAITQITNYNDSNVTLVHNTGTGSPGNCSKGLGFPTTCTANGNSYAFPPNSVIAKLVASDWYIGNNPEGGHSLYYMRMTNVSGTPTGQPQEMVRNVDDMQITFHQPPNSDFVNAASVTNWSMVDAVRVHLKLESTDQRAGVDTKALTREFTSTTTVRNRVK</sequence>
<name>A0A846ZJQ7_9GAMM</name>
<evidence type="ECO:0000313" key="3">
    <source>
        <dbReference type="Proteomes" id="UP000541636"/>
    </source>
</evidence>
<organism evidence="2 3">
    <name type="scientific">Oleiagrimonas citrea</name>
    <dbReference type="NCBI Taxonomy" id="1665687"/>
    <lineage>
        <taxon>Bacteria</taxon>
        <taxon>Pseudomonadati</taxon>
        <taxon>Pseudomonadota</taxon>
        <taxon>Gammaproteobacteria</taxon>
        <taxon>Lysobacterales</taxon>
        <taxon>Rhodanobacteraceae</taxon>
        <taxon>Oleiagrimonas</taxon>
    </lineage>
</organism>
<protein>
    <submittedName>
        <fullName evidence="2">Prepilin-type N-terminal cleavage/methylation domain-containing protein</fullName>
    </submittedName>
</protein>
<keyword evidence="1" id="KW-1133">Transmembrane helix</keyword>
<keyword evidence="1" id="KW-0812">Transmembrane</keyword>
<evidence type="ECO:0000313" key="2">
    <source>
        <dbReference type="EMBL" id="NKZ37770.1"/>
    </source>
</evidence>
<dbReference type="GO" id="GO:0043683">
    <property type="term" value="P:type IV pilus assembly"/>
    <property type="evidence" value="ECO:0007669"/>
    <property type="project" value="InterPro"/>
</dbReference>
<reference evidence="2 3" key="1">
    <citation type="journal article" date="2017" name="Int. J. Syst. Evol. Microbiol.">
        <title>Oleiagrimonas citrea sp. nov., a marine bacterium isolated from tidal flat sediment and emended description of the genus Oleiagrimonas Fang et al. 2015 and Oleiagrimonas soli.</title>
        <authorList>
            <person name="Yang S.H."/>
            <person name="Seo H.S."/>
            <person name="Seong C.N."/>
            <person name="Kwon K.K."/>
        </authorList>
    </citation>
    <scope>NUCLEOTIDE SEQUENCE [LARGE SCALE GENOMIC DNA]</scope>
    <source>
        <strain evidence="2 3">MEBiC09124</strain>
    </source>
</reference>
<keyword evidence="1" id="KW-0472">Membrane</keyword>
<dbReference type="InterPro" id="IPR012902">
    <property type="entry name" value="N_methyl_site"/>
</dbReference>
<dbReference type="PROSITE" id="PS00409">
    <property type="entry name" value="PROKAR_NTER_METHYL"/>
    <property type="match status" value="1"/>
</dbReference>
<comment type="caution">
    <text evidence="2">The sequence shown here is derived from an EMBL/GenBank/DDBJ whole genome shotgun (WGS) entry which is preliminary data.</text>
</comment>
<dbReference type="InterPro" id="IPR032092">
    <property type="entry name" value="PilW"/>
</dbReference>
<evidence type="ECO:0000256" key="1">
    <source>
        <dbReference type="SAM" id="Phobius"/>
    </source>
</evidence>
<dbReference type="Pfam" id="PF16074">
    <property type="entry name" value="PilW"/>
    <property type="match status" value="1"/>
</dbReference>
<accession>A0A846ZJQ7</accession>
<dbReference type="Proteomes" id="UP000541636">
    <property type="component" value="Unassembled WGS sequence"/>
</dbReference>
<feature type="transmembrane region" description="Helical" evidence="1">
    <location>
        <begin position="20"/>
        <end position="42"/>
    </location>
</feature>
<proteinExistence type="predicted"/>
<dbReference type="EMBL" id="JAAZQD010000001">
    <property type="protein sequence ID" value="NKZ37770.1"/>
    <property type="molecule type" value="Genomic_DNA"/>
</dbReference>
<dbReference type="Pfam" id="PF07963">
    <property type="entry name" value="N_methyl"/>
    <property type="match status" value="1"/>
</dbReference>